<dbReference type="InterPro" id="IPR050725">
    <property type="entry name" value="CysQ/Inositol_MonoPase"/>
</dbReference>
<dbReference type="Gene3D" id="3.40.190.80">
    <property type="match status" value="1"/>
</dbReference>
<feature type="binding site" evidence="6">
    <location>
        <position position="85"/>
    </location>
    <ligand>
        <name>Mg(2+)</name>
        <dbReference type="ChEBI" id="CHEBI:18420"/>
        <label>1</label>
    </ligand>
</feature>
<dbReference type="GO" id="GO:0000103">
    <property type="term" value="P:sulfate assimilation"/>
    <property type="evidence" value="ECO:0007669"/>
    <property type="project" value="TreeGrafter"/>
</dbReference>
<dbReference type="PROSITE" id="PS00630">
    <property type="entry name" value="IMP_2"/>
    <property type="match status" value="1"/>
</dbReference>
<feature type="binding site" evidence="6">
    <location>
        <position position="64"/>
    </location>
    <ligand>
        <name>substrate</name>
    </ligand>
</feature>
<evidence type="ECO:0000313" key="10">
    <source>
        <dbReference type="Proteomes" id="UP001056323"/>
    </source>
</evidence>
<gene>
    <name evidence="6 9" type="primary">cysQ</name>
    <name evidence="9" type="ORF">M9394_02035</name>
    <name evidence="8" type="ORF">M9404_00085</name>
</gene>
<comment type="function">
    <text evidence="6">Converts adenosine-3',5'-bisphosphate (PAP) to AMP.</text>
</comment>
<comment type="subcellular location">
    <subcellularLocation>
        <location evidence="6">Cell inner membrane</location>
        <topology evidence="6">Peripheral membrane protein</topology>
        <orientation evidence="6">Cytoplasmic side</orientation>
    </subcellularLocation>
</comment>
<reference evidence="9" key="1">
    <citation type="submission" date="2022-05" db="EMBL/GenBank/DDBJ databases">
        <title>Impact of host demography and evolutionary history on endosymbiont molecular evolution: a test in carpenter ants (Genus Camponotus) and their Blochmannia endosymbionts.</title>
        <authorList>
            <person name="Manthey J.D."/>
            <person name="Giron J.C."/>
            <person name="Hruska J.P."/>
        </authorList>
    </citation>
    <scope>NUCLEOTIDE SEQUENCE</scope>
    <source>
        <strain evidence="9">C-049</strain>
        <strain evidence="8">C-050</strain>
    </source>
</reference>
<dbReference type="SUPFAM" id="SSF56655">
    <property type="entry name" value="Carbohydrate phosphatase"/>
    <property type="match status" value="1"/>
</dbReference>
<sequence length="251" mass="28708">MVEKISCIARKAGIEIMRIYNGGLNLNAYKKLDTSPVTNADLFSHKVIVYYLKNLTPEIPILSEEDITTWQKCRDRSCFWLIDPLDGTKEFLLRNGEFTVNIAFVEYGQPIMGVVYVPVYNVLYAADNGRVWKINARGERINIAVRMSRYPIIVMSRSNFCCDQYKLYNFLNRLKNYKIVNIGSSFKFCLIAEGSAQFYPRFSCTKIWDTAAGHVIARTAGAVVNDWNGNPLHYKNINQSFLNPGFQVSSH</sequence>
<feature type="binding site" evidence="6">
    <location>
        <position position="83"/>
    </location>
    <ligand>
        <name>Mg(2+)</name>
        <dbReference type="ChEBI" id="CHEBI:18420"/>
        <label>2</label>
    </ligand>
</feature>
<evidence type="ECO:0000256" key="3">
    <source>
        <dbReference type="ARBA" id="ARBA00022519"/>
    </source>
</evidence>
<feature type="binding site" evidence="7">
    <location>
        <position position="85"/>
    </location>
    <ligand>
        <name>Mg(2+)</name>
        <dbReference type="ChEBI" id="CHEBI:18420"/>
        <label>1</label>
        <note>catalytic</note>
    </ligand>
</feature>
<dbReference type="AlphaFoldDB" id="A0AAE9L557"/>
<evidence type="ECO:0000256" key="2">
    <source>
        <dbReference type="ARBA" id="ARBA00022475"/>
    </source>
</evidence>
<comment type="catalytic activity">
    <reaction evidence="6">
        <text>adenosine 3',5'-bisphosphate + H2O = AMP + phosphate</text>
        <dbReference type="Rhea" id="RHEA:10040"/>
        <dbReference type="ChEBI" id="CHEBI:15377"/>
        <dbReference type="ChEBI" id="CHEBI:43474"/>
        <dbReference type="ChEBI" id="CHEBI:58343"/>
        <dbReference type="ChEBI" id="CHEBI:456215"/>
        <dbReference type="EC" id="3.1.3.7"/>
    </reaction>
</comment>
<organism evidence="9 10">
    <name type="scientific">Candidatus Blochmanniella camponoti</name>
    <dbReference type="NCBI Taxonomy" id="108080"/>
    <lineage>
        <taxon>Bacteria</taxon>
        <taxon>Pseudomonadati</taxon>
        <taxon>Pseudomonadota</taxon>
        <taxon>Gammaproteobacteria</taxon>
        <taxon>Enterobacterales</taxon>
        <taxon>Enterobacteriaceae</taxon>
        <taxon>ant endosymbionts</taxon>
        <taxon>Candidatus Blochmanniella</taxon>
    </lineage>
</organism>
<dbReference type="GO" id="GO:0046854">
    <property type="term" value="P:phosphatidylinositol phosphate biosynthetic process"/>
    <property type="evidence" value="ECO:0007669"/>
    <property type="project" value="InterPro"/>
</dbReference>
<comment type="similarity">
    <text evidence="1 6">Belongs to the inositol monophosphatase superfamily. CysQ family.</text>
</comment>
<dbReference type="PANTHER" id="PTHR43028">
    <property type="entry name" value="3'(2'),5'-BISPHOSPHATE NUCLEOTIDASE 1"/>
    <property type="match status" value="1"/>
</dbReference>
<dbReference type="GO" id="GO:0008441">
    <property type="term" value="F:3'(2'),5'-bisphosphate nucleotidase activity"/>
    <property type="evidence" value="ECO:0007669"/>
    <property type="project" value="UniProtKB-UniRule"/>
</dbReference>
<dbReference type="EMBL" id="CP097751">
    <property type="protein sequence ID" value="URJ27833.1"/>
    <property type="molecule type" value="Genomic_DNA"/>
</dbReference>
<dbReference type="NCBIfam" id="TIGR01331">
    <property type="entry name" value="bisphos_cysQ"/>
    <property type="match status" value="1"/>
</dbReference>
<evidence type="ECO:0000256" key="4">
    <source>
        <dbReference type="ARBA" id="ARBA00022801"/>
    </source>
</evidence>
<dbReference type="PRINTS" id="PR00377">
    <property type="entry name" value="IMPHPHTASES"/>
</dbReference>
<keyword evidence="4 6" id="KW-0378">Hydrolase</keyword>
<dbReference type="PANTHER" id="PTHR43028:SF5">
    <property type="entry name" value="3'(2'),5'-BISPHOSPHATE NUCLEOTIDASE 1"/>
    <property type="match status" value="1"/>
</dbReference>
<feature type="binding site" evidence="6">
    <location>
        <begin position="85"/>
        <end position="88"/>
    </location>
    <ligand>
        <name>substrate</name>
    </ligand>
</feature>
<dbReference type="InterPro" id="IPR000760">
    <property type="entry name" value="Inositol_monophosphatase-like"/>
</dbReference>
<dbReference type="GO" id="GO:0000287">
    <property type="term" value="F:magnesium ion binding"/>
    <property type="evidence" value="ECO:0007669"/>
    <property type="project" value="UniProtKB-UniRule"/>
</dbReference>
<feature type="binding site" evidence="6">
    <location>
        <position position="209"/>
    </location>
    <ligand>
        <name>substrate</name>
    </ligand>
</feature>
<feature type="binding site" evidence="6">
    <location>
        <position position="209"/>
    </location>
    <ligand>
        <name>Mg(2+)</name>
        <dbReference type="ChEBI" id="CHEBI:18420"/>
        <label>2</label>
    </ligand>
</feature>
<keyword evidence="5 6" id="KW-0472">Membrane</keyword>
<feature type="binding site" evidence="7">
    <location>
        <position position="83"/>
    </location>
    <ligand>
        <name>Mg(2+)</name>
        <dbReference type="ChEBI" id="CHEBI:18420"/>
        <label>1</label>
        <note>catalytic</note>
    </ligand>
</feature>
<protein>
    <recommendedName>
        <fullName evidence="6">3'(2'),5'-bisphosphate nucleotidase CysQ</fullName>
        <ecNumber evidence="6">3.1.3.7</ecNumber>
    </recommendedName>
    <alternativeName>
        <fullName evidence="6">3'(2'),5-bisphosphonucleoside 3'(2')-phosphohydrolase</fullName>
    </alternativeName>
    <alternativeName>
        <fullName evidence="6">3'-phosphoadenosine 5'-phosphate phosphatase</fullName>
        <shortName evidence="6">PAP phosphatase</shortName>
    </alternativeName>
</protein>
<keyword evidence="6 7" id="KW-0460">Magnesium</keyword>
<dbReference type="Pfam" id="PF00459">
    <property type="entry name" value="Inositol_P"/>
    <property type="match status" value="1"/>
</dbReference>
<dbReference type="CDD" id="cd01638">
    <property type="entry name" value="CysQ"/>
    <property type="match status" value="1"/>
</dbReference>
<dbReference type="HAMAP" id="MF_02095">
    <property type="entry name" value="CysQ"/>
    <property type="match status" value="1"/>
</dbReference>
<keyword evidence="3 6" id="KW-0997">Cell inner membrane</keyword>
<name>A0AAE9L557_9ENTR</name>
<keyword evidence="6 7" id="KW-0479">Metal-binding</keyword>
<evidence type="ECO:0000256" key="6">
    <source>
        <dbReference type="HAMAP-Rule" id="MF_02095"/>
    </source>
</evidence>
<accession>A0AAE9L557</accession>
<dbReference type="Proteomes" id="UP001056323">
    <property type="component" value="Chromosome"/>
</dbReference>
<comment type="cofactor">
    <cofactor evidence="6 7">
        <name>Mg(2+)</name>
        <dbReference type="ChEBI" id="CHEBI:18420"/>
    </cofactor>
</comment>
<evidence type="ECO:0000256" key="5">
    <source>
        <dbReference type="ARBA" id="ARBA00023136"/>
    </source>
</evidence>
<dbReference type="Proteomes" id="UP001056483">
    <property type="component" value="Chromosome"/>
</dbReference>
<evidence type="ECO:0000313" key="11">
    <source>
        <dbReference type="Proteomes" id="UP001056483"/>
    </source>
</evidence>
<keyword evidence="2 6" id="KW-1003">Cell membrane</keyword>
<feature type="binding site" evidence="6">
    <location>
        <position position="83"/>
    </location>
    <ligand>
        <name>Mg(2+)</name>
        <dbReference type="ChEBI" id="CHEBI:18420"/>
        <label>1</label>
    </ligand>
</feature>
<feature type="binding site" evidence="6">
    <location>
        <position position="86"/>
    </location>
    <ligand>
        <name>Mg(2+)</name>
        <dbReference type="ChEBI" id="CHEBI:18420"/>
        <label>2</label>
    </ligand>
</feature>
<dbReference type="InterPro" id="IPR006240">
    <property type="entry name" value="CysQ"/>
</dbReference>
<evidence type="ECO:0000256" key="7">
    <source>
        <dbReference type="PIRSR" id="PIRSR600760-2"/>
    </source>
</evidence>
<feature type="binding site" evidence="6">
    <location>
        <position position="64"/>
    </location>
    <ligand>
        <name>Mg(2+)</name>
        <dbReference type="ChEBI" id="CHEBI:18420"/>
        <label>1</label>
    </ligand>
</feature>
<feature type="binding site" evidence="7">
    <location>
        <position position="64"/>
    </location>
    <ligand>
        <name>Mg(2+)</name>
        <dbReference type="ChEBI" id="CHEBI:18420"/>
        <label>1</label>
        <note>catalytic</note>
    </ligand>
</feature>
<evidence type="ECO:0000313" key="8">
    <source>
        <dbReference type="EMBL" id="URJ24844.1"/>
    </source>
</evidence>
<dbReference type="KEGG" id="bhb:M9394_02035"/>
<dbReference type="GO" id="GO:0005886">
    <property type="term" value="C:plasma membrane"/>
    <property type="evidence" value="ECO:0007669"/>
    <property type="project" value="UniProtKB-SubCell"/>
</dbReference>
<feature type="binding site" evidence="7">
    <location>
        <position position="209"/>
    </location>
    <ligand>
        <name>Mg(2+)</name>
        <dbReference type="ChEBI" id="CHEBI:18420"/>
        <label>1</label>
        <note>catalytic</note>
    </ligand>
</feature>
<feature type="binding site" evidence="7">
    <location>
        <position position="86"/>
    </location>
    <ligand>
        <name>Mg(2+)</name>
        <dbReference type="ChEBI" id="CHEBI:18420"/>
        <label>1</label>
        <note>catalytic</note>
    </ligand>
</feature>
<dbReference type="GO" id="GO:0050427">
    <property type="term" value="P:3'-phosphoadenosine 5'-phosphosulfate metabolic process"/>
    <property type="evidence" value="ECO:0007669"/>
    <property type="project" value="TreeGrafter"/>
</dbReference>
<proteinExistence type="inferred from homology"/>
<dbReference type="InterPro" id="IPR020550">
    <property type="entry name" value="Inositol_monophosphatase_CS"/>
</dbReference>
<evidence type="ECO:0000256" key="1">
    <source>
        <dbReference type="ARBA" id="ARBA00005289"/>
    </source>
</evidence>
<evidence type="ECO:0000313" key="9">
    <source>
        <dbReference type="EMBL" id="URJ27833.1"/>
    </source>
</evidence>
<dbReference type="EC" id="3.1.3.7" evidence="6"/>
<dbReference type="Gene3D" id="3.30.540.10">
    <property type="entry name" value="Fructose-1,6-Bisphosphatase, subunit A, domain 1"/>
    <property type="match status" value="1"/>
</dbReference>
<keyword evidence="11" id="KW-1185">Reference proteome</keyword>
<dbReference type="EMBL" id="CP097750">
    <property type="protein sequence ID" value="URJ24844.1"/>
    <property type="molecule type" value="Genomic_DNA"/>
</dbReference>
<dbReference type="RefSeq" id="WP_250247582.1">
    <property type="nucleotide sequence ID" value="NZ_CP097749.1"/>
</dbReference>